<protein>
    <submittedName>
        <fullName evidence="1">Unnamed protein product</fullName>
    </submittedName>
</protein>
<dbReference type="AlphaFoldDB" id="A0A9W6WTI8"/>
<gene>
    <name evidence="1" type="ORF">Pfra01_000099600</name>
</gene>
<dbReference type="EMBL" id="BSXT01000079">
    <property type="protein sequence ID" value="GMF16917.1"/>
    <property type="molecule type" value="Genomic_DNA"/>
</dbReference>
<evidence type="ECO:0000313" key="2">
    <source>
        <dbReference type="Proteomes" id="UP001165121"/>
    </source>
</evidence>
<keyword evidence="2" id="KW-1185">Reference proteome</keyword>
<accession>A0A9W6WTI8</accession>
<comment type="caution">
    <text evidence="1">The sequence shown here is derived from an EMBL/GenBank/DDBJ whole genome shotgun (WGS) entry which is preliminary data.</text>
</comment>
<name>A0A9W6WTI8_9STRA</name>
<dbReference type="OrthoDB" id="1701437at2759"/>
<evidence type="ECO:0000313" key="1">
    <source>
        <dbReference type="EMBL" id="GMF16917.1"/>
    </source>
</evidence>
<dbReference type="Proteomes" id="UP001165121">
    <property type="component" value="Unassembled WGS sequence"/>
</dbReference>
<proteinExistence type="predicted"/>
<reference evidence="1" key="1">
    <citation type="submission" date="2023-04" db="EMBL/GenBank/DDBJ databases">
        <title>Phytophthora fragariaefolia NBRC 109709.</title>
        <authorList>
            <person name="Ichikawa N."/>
            <person name="Sato H."/>
            <person name="Tonouchi N."/>
        </authorList>
    </citation>
    <scope>NUCLEOTIDE SEQUENCE</scope>
    <source>
        <strain evidence="1">NBRC 109709</strain>
    </source>
</reference>
<organism evidence="1 2">
    <name type="scientific">Phytophthora fragariaefolia</name>
    <dbReference type="NCBI Taxonomy" id="1490495"/>
    <lineage>
        <taxon>Eukaryota</taxon>
        <taxon>Sar</taxon>
        <taxon>Stramenopiles</taxon>
        <taxon>Oomycota</taxon>
        <taxon>Peronosporomycetes</taxon>
        <taxon>Peronosporales</taxon>
        <taxon>Peronosporaceae</taxon>
        <taxon>Phytophthora</taxon>
    </lineage>
</organism>
<sequence>MQPHVQAAAAALQESRAVAPVDGTTPTSRVAYRSLRGPSSNLRVNKWDALILDSEILGLLKMPMKSMFCMFEPGVVDRIKPEIEAALGALLFAFTTGLGRVRGVLAPSSTICLLIVCSDSCDAANSRHEAGECSIRT</sequence>